<keyword evidence="2" id="KW-1185">Reference proteome</keyword>
<protein>
    <submittedName>
        <fullName evidence="1">(Mediterranean fruit fly) hypothetical protein</fullName>
    </submittedName>
</protein>
<evidence type="ECO:0000313" key="2">
    <source>
        <dbReference type="Proteomes" id="UP000606786"/>
    </source>
</evidence>
<sequence>MNSYKRRVTIFGLPKDWSVHRLHSELNKYTEAWNVVDIVPLEEDLIVYVNCKSEDSYDCDEEVWDFCMLVGRYLKFMIVDSLSDYATMDKYTKYLHWEGNLRCSVSMKIRRHLVHFPYLEILQIEGIFLADEVIDELARCCPKIRELQFMDAYTYFTTGEHFSSFRNLEVIDICSSMRCRLVEMLKVCHQLHLKKLNMVDTRRLYEPAFFSALVKTQYATLTTLWLSAIKDKDTILLILKLPLLVELKFYWKRTYEGFEEILFSALSETKQNSLHSVSFEVHPLPYEMISFRYFGTYSEAGHVLQGIHDGWELCESSLKEFLKLLDVCMSLEKLAIRYCSLFKEKDIFIFPEHCESLRLIQMIGQCRKHDEKFLYKWRERAEDCSCELRIEGELLYFTEQEMRLRPGENREAFSYRSIECNFKNPLLAQRNANDR</sequence>
<dbReference type="OrthoDB" id="7955799at2759"/>
<reference evidence="1" key="1">
    <citation type="submission" date="2020-11" db="EMBL/GenBank/DDBJ databases">
        <authorList>
            <person name="Whitehead M."/>
        </authorList>
    </citation>
    <scope>NUCLEOTIDE SEQUENCE</scope>
    <source>
        <strain evidence="1">EGII</strain>
    </source>
</reference>
<dbReference type="Proteomes" id="UP000606786">
    <property type="component" value="Unassembled WGS sequence"/>
</dbReference>
<proteinExistence type="predicted"/>
<dbReference type="SUPFAM" id="SSF52047">
    <property type="entry name" value="RNI-like"/>
    <property type="match status" value="1"/>
</dbReference>
<dbReference type="InterPro" id="IPR032675">
    <property type="entry name" value="LRR_dom_sf"/>
</dbReference>
<comment type="caution">
    <text evidence="1">The sequence shown here is derived from an EMBL/GenBank/DDBJ whole genome shotgun (WGS) entry which is preliminary data.</text>
</comment>
<gene>
    <name evidence="1" type="ORF">CCAP1982_LOCUS6557</name>
</gene>
<evidence type="ECO:0000313" key="1">
    <source>
        <dbReference type="EMBL" id="CAD6997940.1"/>
    </source>
</evidence>
<dbReference type="Gene3D" id="3.80.10.10">
    <property type="entry name" value="Ribonuclease Inhibitor"/>
    <property type="match status" value="1"/>
</dbReference>
<dbReference type="AlphaFoldDB" id="A0A811UGX4"/>
<name>A0A811UGX4_CERCA</name>
<accession>A0A811UGX4</accession>
<dbReference type="EMBL" id="CAJHJT010000012">
    <property type="protein sequence ID" value="CAD6997940.1"/>
    <property type="molecule type" value="Genomic_DNA"/>
</dbReference>
<organism evidence="1 2">
    <name type="scientific">Ceratitis capitata</name>
    <name type="common">Mediterranean fruit fly</name>
    <name type="synonym">Tephritis capitata</name>
    <dbReference type="NCBI Taxonomy" id="7213"/>
    <lineage>
        <taxon>Eukaryota</taxon>
        <taxon>Metazoa</taxon>
        <taxon>Ecdysozoa</taxon>
        <taxon>Arthropoda</taxon>
        <taxon>Hexapoda</taxon>
        <taxon>Insecta</taxon>
        <taxon>Pterygota</taxon>
        <taxon>Neoptera</taxon>
        <taxon>Endopterygota</taxon>
        <taxon>Diptera</taxon>
        <taxon>Brachycera</taxon>
        <taxon>Muscomorpha</taxon>
        <taxon>Tephritoidea</taxon>
        <taxon>Tephritidae</taxon>
        <taxon>Ceratitis</taxon>
        <taxon>Ceratitis</taxon>
    </lineage>
</organism>